<dbReference type="PANTHER" id="PTHR31234:SF3">
    <property type="entry name" value="LATE EMBRYOGENESIS ABUNDANT (LEA) HYDROXYPROLINE-RICH GLYCOPROTEIN FAMILY"/>
    <property type="match status" value="1"/>
</dbReference>
<dbReference type="GO" id="GO:0098542">
    <property type="term" value="P:defense response to other organism"/>
    <property type="evidence" value="ECO:0007669"/>
    <property type="project" value="InterPro"/>
</dbReference>
<dbReference type="PANTHER" id="PTHR31234">
    <property type="entry name" value="LATE EMBRYOGENESIS ABUNDANT (LEA) HYDROXYPROLINE-RICH GLYCOPROTEIN FAMILY"/>
    <property type="match status" value="1"/>
</dbReference>
<gene>
    <name evidence="5" type="ORF">OLC1_LOCUS5413</name>
</gene>
<evidence type="ECO:0000256" key="3">
    <source>
        <dbReference type="SAM" id="MobiDB-lite"/>
    </source>
</evidence>
<keyword evidence="4" id="KW-0812">Transmembrane</keyword>
<organism evidence="5 6">
    <name type="scientific">Oldenlandia corymbosa var. corymbosa</name>
    <dbReference type="NCBI Taxonomy" id="529605"/>
    <lineage>
        <taxon>Eukaryota</taxon>
        <taxon>Viridiplantae</taxon>
        <taxon>Streptophyta</taxon>
        <taxon>Embryophyta</taxon>
        <taxon>Tracheophyta</taxon>
        <taxon>Spermatophyta</taxon>
        <taxon>Magnoliopsida</taxon>
        <taxon>eudicotyledons</taxon>
        <taxon>Gunneridae</taxon>
        <taxon>Pentapetalae</taxon>
        <taxon>asterids</taxon>
        <taxon>lamiids</taxon>
        <taxon>Gentianales</taxon>
        <taxon>Rubiaceae</taxon>
        <taxon>Rubioideae</taxon>
        <taxon>Spermacoceae</taxon>
        <taxon>Hedyotis-Oldenlandia complex</taxon>
        <taxon>Oldenlandia</taxon>
    </lineage>
</organism>
<evidence type="ECO:0000313" key="6">
    <source>
        <dbReference type="Proteomes" id="UP001161247"/>
    </source>
</evidence>
<dbReference type="AlphaFoldDB" id="A0AAV1CFI9"/>
<proteinExistence type="predicted"/>
<keyword evidence="4" id="KW-1133">Transmembrane helix</keyword>
<dbReference type="EMBL" id="OX459119">
    <property type="protein sequence ID" value="CAI9094192.1"/>
    <property type="molecule type" value="Genomic_DNA"/>
</dbReference>
<protein>
    <submittedName>
        <fullName evidence="5">OLC1v1029886C1</fullName>
    </submittedName>
</protein>
<evidence type="ECO:0000256" key="4">
    <source>
        <dbReference type="SAM" id="Phobius"/>
    </source>
</evidence>
<evidence type="ECO:0000256" key="2">
    <source>
        <dbReference type="ARBA" id="ARBA00023136"/>
    </source>
</evidence>
<name>A0AAV1CFI9_OLDCO</name>
<keyword evidence="2 4" id="KW-0472">Membrane</keyword>
<feature type="transmembrane region" description="Helical" evidence="4">
    <location>
        <begin position="56"/>
        <end position="78"/>
    </location>
</feature>
<comment type="subcellular location">
    <subcellularLocation>
        <location evidence="1">Membrane</location>
    </subcellularLocation>
</comment>
<dbReference type="Proteomes" id="UP001161247">
    <property type="component" value="Chromosome 2"/>
</dbReference>
<keyword evidence="6" id="KW-1185">Reference proteome</keyword>
<feature type="region of interest" description="Disordered" evidence="3">
    <location>
        <begin position="1"/>
        <end position="31"/>
    </location>
</feature>
<dbReference type="GO" id="GO:0005886">
    <property type="term" value="C:plasma membrane"/>
    <property type="evidence" value="ECO:0007669"/>
    <property type="project" value="TreeGrafter"/>
</dbReference>
<reference evidence="5" key="1">
    <citation type="submission" date="2023-03" db="EMBL/GenBank/DDBJ databases">
        <authorList>
            <person name="Julca I."/>
        </authorList>
    </citation>
    <scope>NUCLEOTIDE SEQUENCE</scope>
</reference>
<accession>A0AAV1CFI9</accession>
<evidence type="ECO:0000256" key="1">
    <source>
        <dbReference type="ARBA" id="ARBA00004370"/>
    </source>
</evidence>
<evidence type="ECO:0000313" key="5">
    <source>
        <dbReference type="EMBL" id="CAI9094192.1"/>
    </source>
</evidence>
<sequence length="235" mass="26065">MAEDSHVLPLAPPQTYRRSDEEWAAPPPGAGRTSWKKIARDNHFYPIKHSKSSKCFVYSFTLLVSISLCCLIFALIVLRIGYPKLKLESIQVKDLSYSVANDDHNNSRVSLNVTVVADIKLSNDNFGRFKFQNGSTSVVYGNTTLGMTDIEGGIVRGRKAKKISVVVQLESNDDLAQNVNFSSDVGSNLVKLNGYAQLRGQVKVVKFVTKHKTSFMNCSMSLNLTSQAIQDLRCL</sequence>
<dbReference type="InterPro" id="IPR044839">
    <property type="entry name" value="NDR1-like"/>
</dbReference>